<evidence type="ECO:0000313" key="3">
    <source>
        <dbReference type="Proteomes" id="UP000005435"/>
    </source>
</evidence>
<dbReference type="EMBL" id="CP003065">
    <property type="protein sequence ID" value="AEV68838.1"/>
    <property type="molecule type" value="Genomic_DNA"/>
</dbReference>
<sequence precursor="true">MSGFILTVIIAIICGSVLNSLLAGKIKGGAGEAAVAGLVGAWIGAYMPLFNNFGPKIFDIAVIPSILGAVLGVLVLGFISVTVQKSS</sequence>
<keyword evidence="1" id="KW-0812">Transmembrane</keyword>
<dbReference type="KEGG" id="ccl:Clocl_2247"/>
<feature type="transmembrane region" description="Helical" evidence="1">
    <location>
        <begin position="57"/>
        <end position="81"/>
    </location>
</feature>
<proteinExistence type="predicted"/>
<dbReference type="RefSeq" id="WP_014255417.1">
    <property type="nucleotide sequence ID" value="NC_016627.1"/>
</dbReference>
<dbReference type="AlphaFoldDB" id="G8LXT5"/>
<reference evidence="2 3" key="2">
    <citation type="journal article" date="2012" name="Stand. Genomic Sci.">
        <title>Complete Genome Sequence of Clostridium clariflavum DSM 19732.</title>
        <authorList>
            <person name="Izquierdo J.A."/>
            <person name="Goodwin L."/>
            <person name="Davenport K.W."/>
            <person name="Teshima H."/>
            <person name="Bruce D."/>
            <person name="Detter C."/>
            <person name="Tapia R."/>
            <person name="Han S."/>
            <person name="Land M."/>
            <person name="Hauser L."/>
            <person name="Jeffries C.D."/>
            <person name="Han J."/>
            <person name="Pitluck S."/>
            <person name="Nolan M."/>
            <person name="Chen A."/>
            <person name="Huntemann M."/>
            <person name="Mavromatis K."/>
            <person name="Mikhailova N."/>
            <person name="Liolios K."/>
            <person name="Woyke T."/>
            <person name="Lynd L.R."/>
        </authorList>
    </citation>
    <scope>NUCLEOTIDE SEQUENCE [LARGE SCALE GENOMIC DNA]</scope>
    <source>
        <strain evidence="3">DSM 19732 / NBRC 101661 / EBR45</strain>
    </source>
</reference>
<keyword evidence="3" id="KW-1185">Reference proteome</keyword>
<feature type="transmembrane region" description="Helical" evidence="1">
    <location>
        <begin position="33"/>
        <end position="50"/>
    </location>
</feature>
<name>G8LXT5_ACECE</name>
<dbReference type="HOGENOM" id="CLU_160040_4_0_9"/>
<reference evidence="3" key="1">
    <citation type="submission" date="2011-12" db="EMBL/GenBank/DDBJ databases">
        <title>Complete sequence of Clostridium clariflavum DSM 19732.</title>
        <authorList>
            <consortium name="US DOE Joint Genome Institute"/>
            <person name="Lucas S."/>
            <person name="Han J."/>
            <person name="Lapidus A."/>
            <person name="Cheng J.-F."/>
            <person name="Goodwin L."/>
            <person name="Pitluck S."/>
            <person name="Peters L."/>
            <person name="Teshima H."/>
            <person name="Detter J.C."/>
            <person name="Han C."/>
            <person name="Tapia R."/>
            <person name="Land M."/>
            <person name="Hauser L."/>
            <person name="Kyrpides N."/>
            <person name="Ivanova N."/>
            <person name="Pagani I."/>
            <person name="Kitzmiller T."/>
            <person name="Lynd L."/>
            <person name="Izquierdo J."/>
            <person name="Woyke T."/>
        </authorList>
    </citation>
    <scope>NUCLEOTIDE SEQUENCE [LARGE SCALE GENOMIC DNA]</scope>
    <source>
        <strain evidence="3">DSM 19732 / NBRC 101661 / EBR45</strain>
    </source>
</reference>
<keyword evidence="1" id="KW-0472">Membrane</keyword>
<dbReference type="Proteomes" id="UP000005435">
    <property type="component" value="Chromosome"/>
</dbReference>
<evidence type="ECO:0000313" key="2">
    <source>
        <dbReference type="EMBL" id="AEV68838.1"/>
    </source>
</evidence>
<gene>
    <name evidence="2" type="ordered locus">Clocl_2247</name>
</gene>
<organism evidence="2 3">
    <name type="scientific">Acetivibrio clariflavus (strain DSM 19732 / NBRC 101661 / EBR45)</name>
    <name type="common">Clostridium clariflavum</name>
    <dbReference type="NCBI Taxonomy" id="720554"/>
    <lineage>
        <taxon>Bacteria</taxon>
        <taxon>Bacillati</taxon>
        <taxon>Bacillota</taxon>
        <taxon>Clostridia</taxon>
        <taxon>Eubacteriales</taxon>
        <taxon>Oscillospiraceae</taxon>
        <taxon>Acetivibrio</taxon>
    </lineage>
</organism>
<protein>
    <submittedName>
        <fullName evidence="2">Transglycosylase associated protein</fullName>
    </submittedName>
</protein>
<keyword evidence="1" id="KW-1133">Transmembrane helix</keyword>
<accession>G8LXT5</accession>
<evidence type="ECO:0000256" key="1">
    <source>
        <dbReference type="SAM" id="Phobius"/>
    </source>
</evidence>
<dbReference type="eggNOG" id="COG2261">
    <property type="taxonomic scope" value="Bacteria"/>
</dbReference>